<protein>
    <submittedName>
        <fullName evidence="1">Uncharacterized protein</fullName>
    </submittedName>
</protein>
<sequence>MVEVMIILEKGAIRIKPDPIELNLYDELEFLLIQDVKRKDFSKELAKAKKLKWKIIFENEIPFAKATPQGTGGGGQLILTKLQAEELEQVTNMKEGERGKIKLGVAMQRGEHKYGIEIVDAETNENIEDIDPIIIIK</sequence>
<name>A0A2D0N737_FLAN2</name>
<gene>
    <name evidence="1" type="ORF">CRP01_22535</name>
</gene>
<evidence type="ECO:0000313" key="2">
    <source>
        <dbReference type="Proteomes" id="UP000223913"/>
    </source>
</evidence>
<dbReference type="RefSeq" id="WP_099152368.1">
    <property type="nucleotide sequence ID" value="NZ_PDUD01000026.1"/>
</dbReference>
<evidence type="ECO:0000313" key="1">
    <source>
        <dbReference type="EMBL" id="PHN04342.1"/>
    </source>
</evidence>
<accession>A0A2D0N737</accession>
<keyword evidence="2" id="KW-1185">Reference proteome</keyword>
<comment type="caution">
    <text evidence="1">The sequence shown here is derived from an EMBL/GenBank/DDBJ whole genome shotgun (WGS) entry which is preliminary data.</text>
</comment>
<reference evidence="1 2" key="1">
    <citation type="submission" date="2017-10" db="EMBL/GenBank/DDBJ databases">
        <title>The draft genome sequence of Lewinella nigricans NBRC 102662.</title>
        <authorList>
            <person name="Wang K."/>
        </authorList>
    </citation>
    <scope>NUCLEOTIDE SEQUENCE [LARGE SCALE GENOMIC DNA]</scope>
    <source>
        <strain evidence="1 2">NBRC 102662</strain>
    </source>
</reference>
<organism evidence="1 2">
    <name type="scientific">Flavilitoribacter nigricans (strain ATCC 23147 / DSM 23189 / NBRC 102662 / NCIMB 1420 / SS-2)</name>
    <name type="common">Lewinella nigricans</name>
    <dbReference type="NCBI Taxonomy" id="1122177"/>
    <lineage>
        <taxon>Bacteria</taxon>
        <taxon>Pseudomonadati</taxon>
        <taxon>Bacteroidota</taxon>
        <taxon>Saprospiria</taxon>
        <taxon>Saprospirales</taxon>
        <taxon>Lewinellaceae</taxon>
        <taxon>Flavilitoribacter</taxon>
    </lineage>
</organism>
<dbReference type="EMBL" id="PDUD01000026">
    <property type="protein sequence ID" value="PHN04342.1"/>
    <property type="molecule type" value="Genomic_DNA"/>
</dbReference>
<dbReference type="Proteomes" id="UP000223913">
    <property type="component" value="Unassembled WGS sequence"/>
</dbReference>
<dbReference type="AlphaFoldDB" id="A0A2D0N737"/>
<proteinExistence type="predicted"/>